<proteinExistence type="predicted"/>
<reference evidence="2 3" key="1">
    <citation type="journal article" date="2012" name="J. Bacteriol.">
        <title>Genome Sequence of the Bacteriocin-Producing Strain Lactococcus garvieae DCC43.</title>
        <authorList>
            <person name="Gabrielsen C."/>
            <person name="Brede D.A."/>
            <person name="Hernandez P.E."/>
            <person name="Nes I.F."/>
            <person name="Diep D.B."/>
        </authorList>
    </citation>
    <scope>NUCLEOTIDE SEQUENCE [LARGE SCALE GENOMIC DNA]</scope>
    <source>
        <strain evidence="2 3">DCC43</strain>
    </source>
</reference>
<evidence type="ECO:0000256" key="1">
    <source>
        <dbReference type="SAM" id="MobiDB-lite"/>
    </source>
</evidence>
<feature type="region of interest" description="Disordered" evidence="1">
    <location>
        <begin position="1"/>
        <end position="21"/>
    </location>
</feature>
<name>K2PM27_9LACT</name>
<protein>
    <submittedName>
        <fullName evidence="2">Uncharacterized protein</fullName>
    </submittedName>
</protein>
<sequence length="50" mass="5764">MIGFNESMEIQKDPTTGQEIREHKKVTRTIIQPVGESLKDYLENSPFKAK</sequence>
<organism evidence="2 3">
    <name type="scientific">Lactococcus garvieae DCC43</name>
    <dbReference type="NCBI Taxonomy" id="1231377"/>
    <lineage>
        <taxon>Bacteria</taxon>
        <taxon>Bacillati</taxon>
        <taxon>Bacillota</taxon>
        <taxon>Bacilli</taxon>
        <taxon>Lactobacillales</taxon>
        <taxon>Streptococcaceae</taxon>
        <taxon>Lactococcus</taxon>
    </lineage>
</organism>
<comment type="caution">
    <text evidence="2">The sequence shown here is derived from an EMBL/GenBank/DDBJ whole genome shotgun (WGS) entry which is preliminary data.</text>
</comment>
<gene>
    <name evidence="2" type="ORF">C426_1293</name>
</gene>
<accession>K2PM27</accession>
<dbReference type="EMBL" id="AMQS01000015">
    <property type="protein sequence ID" value="EKF51339.1"/>
    <property type="molecule type" value="Genomic_DNA"/>
</dbReference>
<dbReference type="AlphaFoldDB" id="K2PM27"/>
<evidence type="ECO:0000313" key="3">
    <source>
        <dbReference type="Proteomes" id="UP000006787"/>
    </source>
</evidence>
<dbReference type="Proteomes" id="UP000006787">
    <property type="component" value="Unassembled WGS sequence"/>
</dbReference>
<dbReference type="PATRIC" id="fig|1231377.3.peg.1290"/>
<evidence type="ECO:0000313" key="2">
    <source>
        <dbReference type="EMBL" id="EKF51339.1"/>
    </source>
</evidence>